<name>A0A212QPI4_RHOAC</name>
<dbReference type="OrthoDB" id="7365433at2"/>
<sequence length="102" mass="10976">MRRAFLALVLAIACAGSAAAHYCAAPLADWQPREALQKKLETDGWSDIAIRIEDGCYLAHASNARGERLHGKFDPVTLAPLPGGGHHHDGDGDDSPFHPDHE</sequence>
<feature type="chain" id="PRO_5012623228" description="PepSY domain-containing protein" evidence="2">
    <location>
        <begin position="21"/>
        <end position="102"/>
    </location>
</feature>
<gene>
    <name evidence="4" type="ORF">SAMN06265338_1011049</name>
</gene>
<dbReference type="InterPro" id="IPR025711">
    <property type="entry name" value="PepSY"/>
</dbReference>
<feature type="signal peptide" evidence="2">
    <location>
        <begin position="1"/>
        <end position="20"/>
    </location>
</feature>
<feature type="domain" description="PepSY" evidence="3">
    <location>
        <begin position="6"/>
        <end position="80"/>
    </location>
</feature>
<dbReference type="EMBL" id="FYDG01000001">
    <property type="protein sequence ID" value="SNB61345.1"/>
    <property type="molecule type" value="Genomic_DNA"/>
</dbReference>
<proteinExistence type="predicted"/>
<evidence type="ECO:0000313" key="4">
    <source>
        <dbReference type="EMBL" id="SNB61345.1"/>
    </source>
</evidence>
<feature type="compositionally biased region" description="Basic and acidic residues" evidence="1">
    <location>
        <begin position="86"/>
        <end position="102"/>
    </location>
</feature>
<evidence type="ECO:0000256" key="2">
    <source>
        <dbReference type="SAM" id="SignalP"/>
    </source>
</evidence>
<dbReference type="RefSeq" id="WP_088519440.1">
    <property type="nucleotide sequence ID" value="NZ_FYDG01000001.1"/>
</dbReference>
<dbReference type="Proteomes" id="UP000198418">
    <property type="component" value="Unassembled WGS sequence"/>
</dbReference>
<accession>A0A212QPI4</accession>
<keyword evidence="2" id="KW-0732">Signal</keyword>
<keyword evidence="5" id="KW-1185">Reference proteome</keyword>
<reference evidence="5" key="1">
    <citation type="submission" date="2017-06" db="EMBL/GenBank/DDBJ databases">
        <authorList>
            <person name="Varghese N."/>
            <person name="Submissions S."/>
        </authorList>
    </citation>
    <scope>NUCLEOTIDE SEQUENCE [LARGE SCALE GENOMIC DNA]</scope>
    <source>
        <strain evidence="5">DSM 137</strain>
    </source>
</reference>
<evidence type="ECO:0000256" key="1">
    <source>
        <dbReference type="SAM" id="MobiDB-lite"/>
    </source>
</evidence>
<evidence type="ECO:0000313" key="5">
    <source>
        <dbReference type="Proteomes" id="UP000198418"/>
    </source>
</evidence>
<evidence type="ECO:0000259" key="3">
    <source>
        <dbReference type="Pfam" id="PF13670"/>
    </source>
</evidence>
<protein>
    <recommendedName>
        <fullName evidence="3">PepSY domain-containing protein</fullName>
    </recommendedName>
</protein>
<dbReference type="AlphaFoldDB" id="A0A212QPI4"/>
<organism evidence="4 5">
    <name type="scientific">Rhodoblastus acidophilus</name>
    <name type="common">Rhodopseudomonas acidophila</name>
    <dbReference type="NCBI Taxonomy" id="1074"/>
    <lineage>
        <taxon>Bacteria</taxon>
        <taxon>Pseudomonadati</taxon>
        <taxon>Pseudomonadota</taxon>
        <taxon>Alphaproteobacteria</taxon>
        <taxon>Hyphomicrobiales</taxon>
        <taxon>Rhodoblastaceae</taxon>
        <taxon>Rhodoblastus</taxon>
    </lineage>
</organism>
<dbReference type="Pfam" id="PF13670">
    <property type="entry name" value="PepSY_2"/>
    <property type="match status" value="1"/>
</dbReference>
<feature type="region of interest" description="Disordered" evidence="1">
    <location>
        <begin position="75"/>
        <end position="102"/>
    </location>
</feature>